<name>A0A9D1ZQ35_9MICC</name>
<feature type="compositionally biased region" description="Basic and acidic residues" evidence="1">
    <location>
        <begin position="84"/>
        <end position="129"/>
    </location>
</feature>
<accession>A0A9D1ZQ35</accession>
<gene>
    <name evidence="2" type="ORF">H9821_00040</name>
</gene>
<evidence type="ECO:0000313" key="3">
    <source>
        <dbReference type="Proteomes" id="UP000824134"/>
    </source>
</evidence>
<dbReference type="AlphaFoldDB" id="A0A9D1ZQ35"/>
<proteinExistence type="predicted"/>
<sequence length="152" mass="16031">MKARLAFIAGAGIGYVLGARAGRGQYEKIKTQATNVWNDPKVQNGIKTAEETIKEQAPVVAEKAKEAAVAGAEKAKEAAAAGTEKAKEKAEDIKDARAEAKTEKQVEKAEAKAEKEAEKADKKAQKLVDEAPADVVSDPATDMNDEGPAPTK</sequence>
<organism evidence="2 3">
    <name type="scientific">Candidatus Rothia avicola</name>
    <dbReference type="NCBI Taxonomy" id="2840478"/>
    <lineage>
        <taxon>Bacteria</taxon>
        <taxon>Bacillati</taxon>
        <taxon>Actinomycetota</taxon>
        <taxon>Actinomycetes</taxon>
        <taxon>Micrococcales</taxon>
        <taxon>Micrococcaceae</taxon>
        <taxon>Rothia</taxon>
    </lineage>
</organism>
<reference evidence="2" key="2">
    <citation type="submission" date="2021-04" db="EMBL/GenBank/DDBJ databases">
        <authorList>
            <person name="Gilroy R."/>
        </authorList>
    </citation>
    <scope>NUCLEOTIDE SEQUENCE</scope>
    <source>
        <strain evidence="2">ChiHjej12B11-9195</strain>
    </source>
</reference>
<reference evidence="2" key="1">
    <citation type="journal article" date="2021" name="PeerJ">
        <title>Extensive microbial diversity within the chicken gut microbiome revealed by metagenomics and culture.</title>
        <authorList>
            <person name="Gilroy R."/>
            <person name="Ravi A."/>
            <person name="Getino M."/>
            <person name="Pursley I."/>
            <person name="Horton D.L."/>
            <person name="Alikhan N.F."/>
            <person name="Baker D."/>
            <person name="Gharbi K."/>
            <person name="Hall N."/>
            <person name="Watson M."/>
            <person name="Adriaenssens E.M."/>
            <person name="Foster-Nyarko E."/>
            <person name="Jarju S."/>
            <person name="Secka A."/>
            <person name="Antonio M."/>
            <person name="Oren A."/>
            <person name="Chaudhuri R.R."/>
            <person name="La Ragione R."/>
            <person name="Hildebrand F."/>
            <person name="Pallen M.J."/>
        </authorList>
    </citation>
    <scope>NUCLEOTIDE SEQUENCE</scope>
    <source>
        <strain evidence="2">ChiHjej12B11-9195</strain>
    </source>
</reference>
<dbReference type="Proteomes" id="UP000824134">
    <property type="component" value="Unassembled WGS sequence"/>
</dbReference>
<evidence type="ECO:0000256" key="1">
    <source>
        <dbReference type="SAM" id="MobiDB-lite"/>
    </source>
</evidence>
<protein>
    <recommendedName>
        <fullName evidence="4">YtxH domain-containing protein</fullName>
    </recommendedName>
</protein>
<evidence type="ECO:0008006" key="4">
    <source>
        <dbReference type="Google" id="ProtNLM"/>
    </source>
</evidence>
<dbReference type="EMBL" id="DXCN01000001">
    <property type="protein sequence ID" value="HIY94047.1"/>
    <property type="molecule type" value="Genomic_DNA"/>
</dbReference>
<evidence type="ECO:0000313" key="2">
    <source>
        <dbReference type="EMBL" id="HIY94047.1"/>
    </source>
</evidence>
<comment type="caution">
    <text evidence="2">The sequence shown here is derived from an EMBL/GenBank/DDBJ whole genome shotgun (WGS) entry which is preliminary data.</text>
</comment>
<feature type="region of interest" description="Disordered" evidence="1">
    <location>
        <begin position="77"/>
        <end position="152"/>
    </location>
</feature>